<evidence type="ECO:0000256" key="1">
    <source>
        <dbReference type="SAM" id="MobiDB-lite"/>
    </source>
</evidence>
<dbReference type="AlphaFoldDB" id="A0AAV9ITM9"/>
<gene>
    <name evidence="2" type="ORF">CDCA_CDCA05G1658</name>
</gene>
<protein>
    <recommendedName>
        <fullName evidence="4">GRAM domain-containing protein</fullName>
    </recommendedName>
</protein>
<sequence>MTERGVPPEEPPSQPPAAETEPYVAATVDAGQTGQRPAEAVEVHHTVEEVARRAQETLEHATEGVRKGWDKLSTYWEHWYEEHRGDSASHPTDAAEGAAAATGEGGPASSLSWRDFSTFVASHAPVAESWLRGGSRPANGDAEATGALTSTASVTGSAALTAAERQVRDCIRGGSASELEQLFQQQFGGEVEALTGSDSASAVVDSFYVQLVQRYRCVYNDLTPERAVTICGRLFLTPTSLAFLSEPGGTGAWAPSTEDVGAATCPEPVQLLAALETVAKVQRGRDRHIRIVTASQQQYVLKVLGDASDFEAAIGILERTWRAAHLPSTTSSSTAADHKPT</sequence>
<comment type="caution">
    <text evidence="2">The sequence shown here is derived from an EMBL/GenBank/DDBJ whole genome shotgun (WGS) entry which is preliminary data.</text>
</comment>
<accession>A0AAV9ITM9</accession>
<evidence type="ECO:0008006" key="4">
    <source>
        <dbReference type="Google" id="ProtNLM"/>
    </source>
</evidence>
<evidence type="ECO:0000313" key="2">
    <source>
        <dbReference type="EMBL" id="KAK4535633.1"/>
    </source>
</evidence>
<keyword evidence="3" id="KW-1185">Reference proteome</keyword>
<name>A0AAV9ITM9_CYACA</name>
<evidence type="ECO:0000313" key="3">
    <source>
        <dbReference type="Proteomes" id="UP001301350"/>
    </source>
</evidence>
<reference evidence="2 3" key="1">
    <citation type="submission" date="2022-07" db="EMBL/GenBank/DDBJ databases">
        <title>Genome-wide signatures of adaptation to extreme environments.</title>
        <authorList>
            <person name="Cho C.H."/>
            <person name="Yoon H.S."/>
        </authorList>
    </citation>
    <scope>NUCLEOTIDE SEQUENCE [LARGE SCALE GENOMIC DNA]</scope>
    <source>
        <strain evidence="2 3">DBV 063 E5</strain>
    </source>
</reference>
<feature type="compositionally biased region" description="Low complexity" evidence="1">
    <location>
        <begin position="91"/>
        <end position="102"/>
    </location>
</feature>
<feature type="region of interest" description="Disordered" evidence="1">
    <location>
        <begin position="1"/>
        <end position="22"/>
    </location>
</feature>
<dbReference type="EMBL" id="JANCYW010000005">
    <property type="protein sequence ID" value="KAK4535633.1"/>
    <property type="molecule type" value="Genomic_DNA"/>
</dbReference>
<proteinExistence type="predicted"/>
<dbReference type="Proteomes" id="UP001301350">
    <property type="component" value="Unassembled WGS sequence"/>
</dbReference>
<organism evidence="2 3">
    <name type="scientific">Cyanidium caldarium</name>
    <name type="common">Red alga</name>
    <dbReference type="NCBI Taxonomy" id="2771"/>
    <lineage>
        <taxon>Eukaryota</taxon>
        <taxon>Rhodophyta</taxon>
        <taxon>Bangiophyceae</taxon>
        <taxon>Cyanidiales</taxon>
        <taxon>Cyanidiaceae</taxon>
        <taxon>Cyanidium</taxon>
    </lineage>
</organism>
<feature type="region of interest" description="Disordered" evidence="1">
    <location>
        <begin position="85"/>
        <end position="109"/>
    </location>
</feature>